<organism evidence="2 3">
    <name type="scientific">Erwinia phage pEa_SNUABM_3</name>
    <dbReference type="NCBI Taxonomy" id="2869552"/>
    <lineage>
        <taxon>Viruses</taxon>
        <taxon>Duplodnaviria</taxon>
        <taxon>Heunggongvirae</taxon>
        <taxon>Uroviricota</taxon>
        <taxon>Caudoviricetes</taxon>
        <taxon>Alexandravirus</taxon>
        <taxon>Alexandravirus SNUABM3</taxon>
    </lineage>
</organism>
<accession>A0AAE7XLF7</accession>
<proteinExistence type="predicted"/>
<gene>
    <name evidence="2" type="ORF">pEaSNUABM3_00286</name>
</gene>
<keyword evidence="3" id="KW-1185">Reference proteome</keyword>
<protein>
    <submittedName>
        <fullName evidence="2">Uncharacterized protein</fullName>
    </submittedName>
</protein>
<sequence>MIKQIPRQLSTKDRSLSIDGFASTVNLENYTAVVRGPWKLLRGTNTSGNFTIVLVGPHAVPSNLVGIQILMAAGFSDVDAMLALGVSRNEYRAWTKTQRTRKREAAAQPRMGNTTSLDDLQRK</sequence>
<reference evidence="2 3" key="1">
    <citation type="submission" date="2021-06" db="EMBL/GenBank/DDBJ databases">
        <title>Complete genome sequence of Erwinia phage pEa_SNUABM_03.</title>
        <authorList>
            <person name="Kim S.G."/>
            <person name="Park S.C."/>
        </authorList>
    </citation>
    <scope>NUCLEOTIDE SEQUENCE [LARGE SCALE GENOMIC DNA]</scope>
</reference>
<feature type="region of interest" description="Disordered" evidence="1">
    <location>
        <begin position="97"/>
        <end position="123"/>
    </location>
</feature>
<evidence type="ECO:0000313" key="2">
    <source>
        <dbReference type="EMBL" id="QZE56483.1"/>
    </source>
</evidence>
<dbReference type="Proteomes" id="UP000827787">
    <property type="component" value="Segment"/>
</dbReference>
<name>A0AAE7XLF7_9CAUD</name>
<evidence type="ECO:0000256" key="1">
    <source>
        <dbReference type="SAM" id="MobiDB-lite"/>
    </source>
</evidence>
<evidence type="ECO:0000313" key="3">
    <source>
        <dbReference type="Proteomes" id="UP000827787"/>
    </source>
</evidence>
<dbReference type="EMBL" id="MZ443770">
    <property type="protein sequence ID" value="QZE56483.1"/>
    <property type="molecule type" value="Genomic_DNA"/>
</dbReference>
<feature type="compositionally biased region" description="Polar residues" evidence="1">
    <location>
        <begin position="111"/>
        <end position="123"/>
    </location>
</feature>